<dbReference type="EMBL" id="CP106735">
    <property type="protein sequence ID" value="UXX78789.1"/>
    <property type="molecule type" value="Genomic_DNA"/>
</dbReference>
<sequence length="502" mass="57532">MRKLIHIAPKLTKVSIRITLVCLSVVWLPACDSYLEEVPDDRVSLDDLDKAAQLVTNAYSDASYAFTDWMTDDFTYTIGTNLRPAHEQMYLWQDPTSDPEEQDTPGFFWYQTYNAISHANEVLQIIDDLEVDEEDEARRDAIKGEALLARAYGHFMLVNLFSEDNFIFKNGLGLGVPYIESPETEFLVEYKRPSVKKTYEEIEDDLKLGLELIDDRYFTNSGKYHFNKNAALAFASRFYLFKGDFIRSLQYSDELLGANPEAYVRDMTSELFRSAKASTTGYPQLYNSTDLASNLLLIRKVSLFQRTDYAFGVDRNDYGSLFATTIFDDVTDERENPAWVKGLNALFPVRYESLFQRSSINSNVGTPYHIAIAFRGEEVLLNRAECYIQLGRNDDAIADLQVLIDRRFTGDDVTLSMARLRTFYPASWTDFGILYEYLILTRQKEFLAQGMRWFDLKRFQVPVEHYGPDGNVIGTLEGDDKRKVLQLPNSAVEVGGLEGNDR</sequence>
<gene>
    <name evidence="8" type="ORF">N7E81_15630</name>
</gene>
<evidence type="ECO:0000256" key="4">
    <source>
        <dbReference type="ARBA" id="ARBA00023136"/>
    </source>
</evidence>
<dbReference type="Pfam" id="PF07980">
    <property type="entry name" value="SusD_RagB"/>
    <property type="match status" value="1"/>
</dbReference>
<name>A0ABY6CYI4_9BACT</name>
<dbReference type="Proteomes" id="UP001062165">
    <property type="component" value="Chromosome"/>
</dbReference>
<comment type="similarity">
    <text evidence="2">Belongs to the SusD family.</text>
</comment>
<dbReference type="Gene3D" id="1.25.40.900">
    <property type="match status" value="1"/>
</dbReference>
<feature type="domain" description="SusD-like N-terminal" evidence="7">
    <location>
        <begin position="34"/>
        <end position="240"/>
    </location>
</feature>
<evidence type="ECO:0000256" key="5">
    <source>
        <dbReference type="ARBA" id="ARBA00023237"/>
    </source>
</evidence>
<keyword evidence="5" id="KW-0998">Cell outer membrane</keyword>
<dbReference type="InterPro" id="IPR011990">
    <property type="entry name" value="TPR-like_helical_dom_sf"/>
</dbReference>
<comment type="subcellular location">
    <subcellularLocation>
        <location evidence="1">Cell outer membrane</location>
    </subcellularLocation>
</comment>
<evidence type="ECO:0000313" key="8">
    <source>
        <dbReference type="EMBL" id="UXX78789.1"/>
    </source>
</evidence>
<feature type="domain" description="RagB/SusD" evidence="6">
    <location>
        <begin position="369"/>
        <end position="471"/>
    </location>
</feature>
<evidence type="ECO:0000259" key="7">
    <source>
        <dbReference type="Pfam" id="PF14322"/>
    </source>
</evidence>
<keyword evidence="9" id="KW-1185">Reference proteome</keyword>
<evidence type="ECO:0000256" key="1">
    <source>
        <dbReference type="ARBA" id="ARBA00004442"/>
    </source>
</evidence>
<keyword evidence="3" id="KW-0732">Signal</keyword>
<evidence type="ECO:0000256" key="3">
    <source>
        <dbReference type="ARBA" id="ARBA00022729"/>
    </source>
</evidence>
<keyword evidence="4" id="KW-0472">Membrane</keyword>
<accession>A0ABY6CYI4</accession>
<organism evidence="8 9">
    <name type="scientific">Reichenbachiella carrageenanivorans</name>
    <dbReference type="NCBI Taxonomy" id="2979869"/>
    <lineage>
        <taxon>Bacteria</taxon>
        <taxon>Pseudomonadati</taxon>
        <taxon>Bacteroidota</taxon>
        <taxon>Cytophagia</taxon>
        <taxon>Cytophagales</taxon>
        <taxon>Reichenbachiellaceae</taxon>
        <taxon>Reichenbachiella</taxon>
    </lineage>
</organism>
<proteinExistence type="inferred from homology"/>
<evidence type="ECO:0000259" key="6">
    <source>
        <dbReference type="Pfam" id="PF07980"/>
    </source>
</evidence>
<reference evidence="8" key="1">
    <citation type="submission" date="2022-10" db="EMBL/GenBank/DDBJ databases">
        <title>Comparative genomics and taxonomic characterization of three novel marine species of genus Reichenbachiella exhibiting antioxidant and polysaccharide degradation activities.</title>
        <authorList>
            <person name="Muhammad N."/>
            <person name="Lee Y.-J."/>
            <person name="Ko J."/>
            <person name="Kim S.-G."/>
        </authorList>
    </citation>
    <scope>NUCLEOTIDE SEQUENCE</scope>
    <source>
        <strain evidence="8">Wsw4-B4</strain>
    </source>
</reference>
<evidence type="ECO:0000256" key="2">
    <source>
        <dbReference type="ARBA" id="ARBA00006275"/>
    </source>
</evidence>
<dbReference type="SUPFAM" id="SSF48452">
    <property type="entry name" value="TPR-like"/>
    <property type="match status" value="1"/>
</dbReference>
<dbReference type="InterPro" id="IPR012944">
    <property type="entry name" value="SusD_RagB_dom"/>
</dbReference>
<dbReference type="Gene3D" id="1.25.40.390">
    <property type="match status" value="1"/>
</dbReference>
<evidence type="ECO:0000313" key="9">
    <source>
        <dbReference type="Proteomes" id="UP001062165"/>
    </source>
</evidence>
<protein>
    <submittedName>
        <fullName evidence="8">RagB/SusD family nutrient uptake outer membrane protein</fullName>
    </submittedName>
</protein>
<dbReference type="Pfam" id="PF14322">
    <property type="entry name" value="SusD-like_3"/>
    <property type="match status" value="1"/>
</dbReference>
<dbReference type="RefSeq" id="WP_263050533.1">
    <property type="nucleotide sequence ID" value="NZ_CP106735.1"/>
</dbReference>
<dbReference type="InterPro" id="IPR033985">
    <property type="entry name" value="SusD-like_N"/>
</dbReference>